<keyword evidence="2" id="KW-0808">Transferase</keyword>
<gene>
    <name evidence="2" type="ORF">Tci_002238</name>
</gene>
<comment type="caution">
    <text evidence="2">The sequence shown here is derived from an EMBL/GenBank/DDBJ whole genome shotgun (WGS) entry which is preliminary data.</text>
</comment>
<dbReference type="Pfam" id="PF03732">
    <property type="entry name" value="Retrotrans_gag"/>
    <property type="match status" value="1"/>
</dbReference>
<dbReference type="EMBL" id="BKCJ010000142">
    <property type="protein sequence ID" value="GEU30260.1"/>
    <property type="molecule type" value="Genomic_DNA"/>
</dbReference>
<accession>A0A6L2J0Y1</accession>
<keyword evidence="2" id="KW-0548">Nucleotidyltransferase</keyword>
<keyword evidence="2" id="KW-0695">RNA-directed DNA polymerase</keyword>
<reference evidence="2" key="1">
    <citation type="journal article" date="2019" name="Sci. Rep.">
        <title>Draft genome of Tanacetum cinerariifolium, the natural source of mosquito coil.</title>
        <authorList>
            <person name="Yamashiro T."/>
            <person name="Shiraishi A."/>
            <person name="Satake H."/>
            <person name="Nakayama K."/>
        </authorList>
    </citation>
    <scope>NUCLEOTIDE SEQUENCE</scope>
</reference>
<organism evidence="2">
    <name type="scientific">Tanacetum cinerariifolium</name>
    <name type="common">Dalmatian daisy</name>
    <name type="synonym">Chrysanthemum cinerariifolium</name>
    <dbReference type="NCBI Taxonomy" id="118510"/>
    <lineage>
        <taxon>Eukaryota</taxon>
        <taxon>Viridiplantae</taxon>
        <taxon>Streptophyta</taxon>
        <taxon>Embryophyta</taxon>
        <taxon>Tracheophyta</taxon>
        <taxon>Spermatophyta</taxon>
        <taxon>Magnoliopsida</taxon>
        <taxon>eudicotyledons</taxon>
        <taxon>Gunneridae</taxon>
        <taxon>Pentapetalae</taxon>
        <taxon>asterids</taxon>
        <taxon>campanulids</taxon>
        <taxon>Asterales</taxon>
        <taxon>Asteraceae</taxon>
        <taxon>Asteroideae</taxon>
        <taxon>Anthemideae</taxon>
        <taxon>Anthemidinae</taxon>
        <taxon>Tanacetum</taxon>
    </lineage>
</organism>
<evidence type="ECO:0000313" key="2">
    <source>
        <dbReference type="EMBL" id="GEU30260.1"/>
    </source>
</evidence>
<name>A0A6L2J0Y1_TANCI</name>
<dbReference type="InterPro" id="IPR005162">
    <property type="entry name" value="Retrotrans_gag_dom"/>
</dbReference>
<evidence type="ECO:0000259" key="1">
    <source>
        <dbReference type="Pfam" id="PF03732"/>
    </source>
</evidence>
<sequence length="210" mass="24712">MVSKFLSKYYPYLKALQLRKDILNFQQLPTESVFEAWERYKSCLRKCPDHRIILVDQILTFYHGITMIDQEKVMVATGGNIMRKTPQEAYDLIENMTQHYFLIEVIRKQIAWISQNLQHQPRPGHPNIVYYPYSDESDEDEPSEIDKSEIDPLIRESTDTFIMMYEEIELNSHDDIDDLVLIPRVGLGMVKIEDDDLCLLETPDLHVSRS</sequence>
<proteinExistence type="predicted"/>
<dbReference type="PANTHER" id="PTHR33223:SF11">
    <property type="entry name" value="ELEMENT PROTEIN, PUTATIVE-RELATED"/>
    <property type="match status" value="1"/>
</dbReference>
<feature type="domain" description="Retrotransposon gag" evidence="1">
    <location>
        <begin position="3"/>
        <end position="65"/>
    </location>
</feature>
<protein>
    <submittedName>
        <fullName evidence="2">Reverse transcriptase domain-containing protein</fullName>
    </submittedName>
</protein>
<dbReference type="GO" id="GO:0003964">
    <property type="term" value="F:RNA-directed DNA polymerase activity"/>
    <property type="evidence" value="ECO:0007669"/>
    <property type="project" value="UniProtKB-KW"/>
</dbReference>
<dbReference type="AlphaFoldDB" id="A0A6L2J0Y1"/>
<dbReference type="PANTHER" id="PTHR33223">
    <property type="entry name" value="CCHC-TYPE DOMAIN-CONTAINING PROTEIN"/>
    <property type="match status" value="1"/>
</dbReference>